<keyword evidence="3" id="KW-1185">Reference proteome</keyword>
<keyword evidence="1" id="KW-0732">Signal</keyword>
<organism evidence="2 3">
    <name type="scientific">Clohesyomyces aquaticus</name>
    <dbReference type="NCBI Taxonomy" id="1231657"/>
    <lineage>
        <taxon>Eukaryota</taxon>
        <taxon>Fungi</taxon>
        <taxon>Dikarya</taxon>
        <taxon>Ascomycota</taxon>
        <taxon>Pezizomycotina</taxon>
        <taxon>Dothideomycetes</taxon>
        <taxon>Pleosporomycetidae</taxon>
        <taxon>Pleosporales</taxon>
        <taxon>Lindgomycetaceae</taxon>
        <taxon>Clohesyomyces</taxon>
    </lineage>
</organism>
<evidence type="ECO:0000313" key="2">
    <source>
        <dbReference type="EMBL" id="ORY01272.1"/>
    </source>
</evidence>
<sequence>MRSIFVSLVALASFAIEGHAEDSCITGGPWANAKFAIAGCPSCRMEPRDHRMRVPVVNQRRHIQSRGVSLTQSYRRHTIQMAHEWLVRAGAQKHSAKLRTTVAVSKSRVGSSQEITKIELATDLSTWEKAQNEIEEVSLDAVYYENSAPVGGKEQAWEFSGGTEVDWATARKVDTSNLFGGAVGVTNNFEVDIPKVVKYTAEGKWEFNYEHPVLKSEGEVNSDKSKVGWKQSSAVSQPLKPQEAIGCAASTFKGRYDSDFIATVLAKFRDGTSWPFKTKGDLTSVGWTNSVSKCAPVDIKSIPQGQDVMDLDQRKRAVAFLA</sequence>
<feature type="chain" id="PRO_5012033605" evidence="1">
    <location>
        <begin position="21"/>
        <end position="322"/>
    </location>
</feature>
<reference evidence="2 3" key="1">
    <citation type="submission" date="2016-07" db="EMBL/GenBank/DDBJ databases">
        <title>Pervasive Adenine N6-methylation of Active Genes in Fungi.</title>
        <authorList>
            <consortium name="DOE Joint Genome Institute"/>
            <person name="Mondo S.J."/>
            <person name="Dannebaum R.O."/>
            <person name="Kuo R.C."/>
            <person name="Labutti K."/>
            <person name="Haridas S."/>
            <person name="Kuo A."/>
            <person name="Salamov A."/>
            <person name="Ahrendt S.R."/>
            <person name="Lipzen A."/>
            <person name="Sullivan W."/>
            <person name="Andreopoulos W.B."/>
            <person name="Clum A."/>
            <person name="Lindquist E."/>
            <person name="Daum C."/>
            <person name="Ramamoorthy G.K."/>
            <person name="Gryganskyi A."/>
            <person name="Culley D."/>
            <person name="Magnuson J.K."/>
            <person name="James T.Y."/>
            <person name="O'Malley M.A."/>
            <person name="Stajich J.E."/>
            <person name="Spatafora J.W."/>
            <person name="Visel A."/>
            <person name="Grigoriev I.V."/>
        </authorList>
    </citation>
    <scope>NUCLEOTIDE SEQUENCE [LARGE SCALE GENOMIC DNA]</scope>
    <source>
        <strain evidence="2 3">CBS 115471</strain>
    </source>
</reference>
<accession>A0A1Y1YTA7</accession>
<dbReference type="AlphaFoldDB" id="A0A1Y1YTA7"/>
<proteinExistence type="predicted"/>
<dbReference type="Proteomes" id="UP000193144">
    <property type="component" value="Unassembled WGS sequence"/>
</dbReference>
<comment type="caution">
    <text evidence="2">The sequence shown here is derived from an EMBL/GenBank/DDBJ whole genome shotgun (WGS) entry which is preliminary data.</text>
</comment>
<protein>
    <submittedName>
        <fullName evidence="2">Uncharacterized protein</fullName>
    </submittedName>
</protein>
<evidence type="ECO:0000256" key="1">
    <source>
        <dbReference type="SAM" id="SignalP"/>
    </source>
</evidence>
<dbReference type="EMBL" id="MCFA01000172">
    <property type="protein sequence ID" value="ORY01272.1"/>
    <property type="molecule type" value="Genomic_DNA"/>
</dbReference>
<gene>
    <name evidence="2" type="ORF">BCR34DRAFT_592312</name>
</gene>
<name>A0A1Y1YTA7_9PLEO</name>
<dbReference type="Gene3D" id="2.170.15.10">
    <property type="entry name" value="Proaerolysin, chain A, domain 3"/>
    <property type="match status" value="1"/>
</dbReference>
<feature type="signal peptide" evidence="1">
    <location>
        <begin position="1"/>
        <end position="20"/>
    </location>
</feature>
<evidence type="ECO:0000313" key="3">
    <source>
        <dbReference type="Proteomes" id="UP000193144"/>
    </source>
</evidence>